<dbReference type="OrthoDB" id="7366955at2"/>
<feature type="region of interest" description="Disordered" evidence="3">
    <location>
        <begin position="331"/>
        <end position="460"/>
    </location>
</feature>
<dbReference type="Pfam" id="PF00353">
    <property type="entry name" value="HemolysinCabind"/>
    <property type="match status" value="18"/>
</dbReference>
<evidence type="ECO:0000256" key="1">
    <source>
        <dbReference type="ARBA" id="ARBA00004613"/>
    </source>
</evidence>
<dbReference type="GO" id="GO:0005576">
    <property type="term" value="C:extracellular region"/>
    <property type="evidence" value="ECO:0007669"/>
    <property type="project" value="UniProtKB-SubCell"/>
</dbReference>
<comment type="caution">
    <text evidence="4">The sequence shown here is derived from an EMBL/GenBank/DDBJ whole genome shotgun (WGS) entry which is preliminary data.</text>
</comment>
<feature type="region of interest" description="Disordered" evidence="3">
    <location>
        <begin position="275"/>
        <end position="308"/>
    </location>
</feature>
<feature type="compositionally biased region" description="Low complexity" evidence="3">
    <location>
        <begin position="158"/>
        <end position="175"/>
    </location>
</feature>
<protein>
    <submittedName>
        <fullName evidence="4">Ca2+-binding protein, RTX toxin-related</fullName>
    </submittedName>
</protein>
<keyword evidence="5" id="KW-1185">Reference proteome</keyword>
<evidence type="ECO:0000313" key="4">
    <source>
        <dbReference type="EMBL" id="SDG30385.1"/>
    </source>
</evidence>
<dbReference type="PRINTS" id="PR00313">
    <property type="entry name" value="CABNDNGRPT"/>
</dbReference>
<feature type="compositionally biased region" description="Gly residues" evidence="3">
    <location>
        <begin position="243"/>
        <end position="258"/>
    </location>
</feature>
<dbReference type="InterPro" id="IPR001343">
    <property type="entry name" value="Hemolysn_Ca-bd"/>
</dbReference>
<dbReference type="SUPFAM" id="SSF69318">
    <property type="entry name" value="Integrin alpha N-terminal domain"/>
    <property type="match status" value="1"/>
</dbReference>
<gene>
    <name evidence="4" type="ORF">SAMN05660686_03950</name>
</gene>
<organism evidence="4 5">
    <name type="scientific">Thalassobaculum litoreum DSM 18839</name>
    <dbReference type="NCBI Taxonomy" id="1123362"/>
    <lineage>
        <taxon>Bacteria</taxon>
        <taxon>Pseudomonadati</taxon>
        <taxon>Pseudomonadota</taxon>
        <taxon>Alphaproteobacteria</taxon>
        <taxon>Rhodospirillales</taxon>
        <taxon>Thalassobaculaceae</taxon>
        <taxon>Thalassobaculum</taxon>
    </lineage>
</organism>
<feature type="region of interest" description="Disordered" evidence="3">
    <location>
        <begin position="806"/>
        <end position="846"/>
    </location>
</feature>
<comment type="subcellular location">
    <subcellularLocation>
        <location evidence="1">Secreted</location>
    </subcellularLocation>
</comment>
<dbReference type="EMBL" id="FNBW01000014">
    <property type="protein sequence ID" value="SDG30385.1"/>
    <property type="molecule type" value="Genomic_DNA"/>
</dbReference>
<dbReference type="PANTHER" id="PTHR38340:SF1">
    <property type="entry name" value="S-LAYER PROTEIN"/>
    <property type="match status" value="1"/>
</dbReference>
<keyword evidence="2" id="KW-0964">Secreted</keyword>
<feature type="region of interest" description="Disordered" evidence="3">
    <location>
        <begin position="1"/>
        <end position="56"/>
    </location>
</feature>
<name>A0A8G2EXQ9_9PROT</name>
<proteinExistence type="predicted"/>
<dbReference type="Proteomes" id="UP000198615">
    <property type="component" value="Unassembled WGS sequence"/>
</dbReference>
<dbReference type="InterPro" id="IPR018511">
    <property type="entry name" value="Hemolysin-typ_Ca-bd_CS"/>
</dbReference>
<dbReference type="PROSITE" id="PS00330">
    <property type="entry name" value="HEMOLYSIN_CALCIUM"/>
    <property type="match status" value="21"/>
</dbReference>
<dbReference type="GO" id="GO:0005509">
    <property type="term" value="F:calcium ion binding"/>
    <property type="evidence" value="ECO:0007669"/>
    <property type="project" value="InterPro"/>
</dbReference>
<feature type="compositionally biased region" description="Gly residues" evidence="3">
    <location>
        <begin position="387"/>
        <end position="417"/>
    </location>
</feature>
<dbReference type="InterPro" id="IPR028994">
    <property type="entry name" value="Integrin_alpha_N"/>
</dbReference>
<dbReference type="Gene3D" id="2.60.120.260">
    <property type="entry name" value="Galactose-binding domain-like"/>
    <property type="match status" value="1"/>
</dbReference>
<feature type="compositionally biased region" description="Gly residues" evidence="3">
    <location>
        <begin position="198"/>
        <end position="210"/>
    </location>
</feature>
<dbReference type="InterPro" id="IPR050557">
    <property type="entry name" value="RTX_toxin/Mannuronan_C5-epim"/>
</dbReference>
<evidence type="ECO:0000313" key="5">
    <source>
        <dbReference type="Proteomes" id="UP000198615"/>
    </source>
</evidence>
<sequence>GNDTLTGGDGNDTLTGGDGNDTLTGGDDDLLVGGNGPDQLYGGAGDDTLSGGHDDDLLVGGAGSDTMVGGLGRDTFVAGDGDLISDYDNQDLVRVAGSFDSDAVSLSTEGGVTTVSIDTTGDGSADMTFDMTGSFDSVSATVQGGQTYLYFGDGSGPGIQNQNGGWQSSNNGSQSETLTGGEGDDSLTGGHGNDALSGGDGNDALGGGNGSDTVLGGAGDDTLEGSHDADSLSGGAGEDSLRGGNGTDVLVGGGGNDTLSGGHGADTLFGGGVGDTISGGTGNDTLTGGEGNDGLMGTPDSDTLSGGEEDDLITALSAADVVFGGGGNDTISGGQGEDVLNGEDGDDVVLGQDGEDTISGGGGNDTLSGGEGKDRLDGGADNDLLDGGAGNDTLLGGGASDTLRGGDGNDSLVGGGDNDLLVGGDGVDRLAGDGGDDTLSGEAGNDQLTGGAGNDSIEGGDGVDWVFGGNGADTIGGGAGADYLFGNVGDDVFTGTLDDLNGDLLGDYAEGEEIVISDLSDTGTPVSLTIEGTKTLVEIGDDGNGNPLSSFRVSGNYQGATLTETAGGLTLTLSEDPVDPYGATEGADTITGLSGTDDTIDALAGDDLVNAQSGDDVVSGGAGADTVYGGAGNDALSGGTGGDRLEGGTGNDTLKGGAGDDTLSGGAGRDSLDGGAGDDLYLWTGDQTNGIQNYQVGDPENPLTDGSITDAEGTGSNGAGHARYDTYTDSGTGDSDTLLGSDGADDIVLDYGGRRLSGIEVIDGGAGNDILDLASHRYGQGATTLIGGEGDDVAWGNVGDDLVSGGSGNDWLAGNSGDDTLSGGTGNDRMEGLADNDVLSGGDGADSLSGGAGSDALLGGAGTDLLSGGAGADTLTGGDGADTFAGTAADLDGDRITDYDAEQDAIRVTGGTGQLDVTLTSENDVTTVNLDTDGDGNVDASFQVDGDFGTAELTVDADGVDIALAETVPLERLTLTAMGKADLDGDGDLEQIWRLHNPNDVAIEATADMYGVEDPQDGPLVAEPGDSFFWSEAPSGTMVVRYEIDETDRQETKASNPNAADMDALEAAGFVNPFGPTEGDDTLIGSPDADLISGLAGDDVISGGGGSDTLSGGAGNDTISGDGDANPAALEINASNYAETDTGYAVTGRKIVDGALTDASVEHVSTSGSNIGVDGNTGTGPAVQLGYDPATGVSEQLIVELDSPATGATVQVDRLFPNEGSGGEVGHWTAYRDGVLVGEGDIDTTSETGISTTVEIAPAAAFDTLVFTALPYGGVSQSGSSDSSDYLITGISVTPEGADNSAGDVLVGGAGSDVLLGGDGNDALYGGAGDASLIGGAGDDTLYVDSIDDLDGVTVDGIEHLVVGGSTGPGEGQNLLINADFETTPTELTNVWTMFQQIDGWTAIDTDPEIAGTAPIEIQHGRIGGAPVSPDSWVSDNNVLELDSGPEEGGQPVNHNNALVEQAFTVFNEGTYTLSFDYAAREFNGNTAETSGFDILIDGEVVYSQEDAPHAWVSDWLTLDLGVGEHTISLRGTLLEDRHGALIDNIELVSGTEPARTLLPQAGTSGDDLMLGGSGNDELDGRAGNDTLSGGDGDDTLIGGEGNDALSGGAGNDALYAGAGDTSLVGGVGFDTVYIDSMGDLDGVTLDGIERLVIGGDMGPGAGVNLLLNGDFENTPALNHGRWGTFTEIEGWFAEDATPDVTGTAPIEIQDDDLGGQAIQSGHDNQVLELDSHPDKGGRSGDTNAKVTQEFTIQEAGLHTLSFDFSARQYSNNPAATSEFSIEIDGQVVYTQTHAQTSWHSDVVTLNLGVGEHTISFVGADADGTSDNHGARIDNVELVLGEEPVRDLLPRLGSVADDATVVTAQGDDGMLRALAVDEDGTAVLDTRALGADERILASGDFNGDGQADEHLIQNTATGATTVVGVDAAGITEQGTQTGLPTDATVAATGDFDGDGTDDLLLSGDGSVSVWQLGDNGVSTAGLTQTVGAGWSLAGTGDFDGDGTDDLLWRNGATGGISAWIDVADAGGATRSAEFALDASTEIVGIADFGGDGRDDLLVRAADGTVSVWESDGNAVTRTDVGQLDSVWEADLVGDFSGDGKADVVWRSGDTTTLWMMDGASVAAEETITVEANWRILDLEDLAPSFTRDLLLQNDAGEVAVLDVVDDDNPTLEIVSTVPTDWSLI</sequence>
<feature type="region of interest" description="Disordered" evidence="3">
    <location>
        <begin position="691"/>
        <end position="728"/>
    </location>
</feature>
<feature type="region of interest" description="Disordered" evidence="3">
    <location>
        <begin position="635"/>
        <end position="674"/>
    </location>
</feature>
<reference evidence="4 5" key="1">
    <citation type="submission" date="2016-10" db="EMBL/GenBank/DDBJ databases">
        <authorList>
            <person name="Varghese N."/>
            <person name="Submissions S."/>
        </authorList>
    </citation>
    <scope>NUCLEOTIDE SEQUENCE [LARGE SCALE GENOMIC DNA]</scope>
    <source>
        <strain evidence="4 5">DSM 18839</strain>
    </source>
</reference>
<feature type="compositionally biased region" description="Low complexity" evidence="3">
    <location>
        <begin position="1"/>
        <end position="25"/>
    </location>
</feature>
<feature type="non-terminal residue" evidence="4">
    <location>
        <position position="1"/>
    </location>
</feature>
<evidence type="ECO:0000256" key="3">
    <source>
        <dbReference type="SAM" id="MobiDB-lite"/>
    </source>
</evidence>
<dbReference type="PANTHER" id="PTHR38340">
    <property type="entry name" value="S-LAYER PROTEIN"/>
    <property type="match status" value="1"/>
</dbReference>
<dbReference type="Gene3D" id="2.150.10.10">
    <property type="entry name" value="Serralysin-like metalloprotease, C-terminal"/>
    <property type="match status" value="13"/>
</dbReference>
<evidence type="ECO:0000256" key="2">
    <source>
        <dbReference type="ARBA" id="ARBA00022525"/>
    </source>
</evidence>
<accession>A0A8G2EXQ9</accession>
<feature type="region of interest" description="Disordered" evidence="3">
    <location>
        <begin position="153"/>
        <end position="258"/>
    </location>
</feature>
<feature type="region of interest" description="Disordered" evidence="3">
    <location>
        <begin position="1561"/>
        <end position="1588"/>
    </location>
</feature>
<feature type="compositionally biased region" description="Gly residues" evidence="3">
    <location>
        <begin position="638"/>
        <end position="650"/>
    </location>
</feature>
<dbReference type="SUPFAM" id="SSF51120">
    <property type="entry name" value="beta-Roll"/>
    <property type="match status" value="9"/>
</dbReference>
<feature type="compositionally biased region" description="Gly residues" evidence="3">
    <location>
        <begin position="275"/>
        <end position="294"/>
    </location>
</feature>
<dbReference type="InterPro" id="IPR011049">
    <property type="entry name" value="Serralysin-like_metalloprot_C"/>
</dbReference>